<evidence type="ECO:0000256" key="5">
    <source>
        <dbReference type="PROSITE-ProRule" id="PRU00042"/>
    </source>
</evidence>
<dbReference type="EMBL" id="GEGO01005614">
    <property type="protein sequence ID" value="JAR89790.1"/>
    <property type="molecule type" value="Transcribed_RNA"/>
</dbReference>
<reference evidence="8" key="1">
    <citation type="journal article" date="2018" name="PLoS Negl. Trop. Dis.">
        <title>Sialome diversity of ticks revealed by RNAseq of single tick salivary glands.</title>
        <authorList>
            <person name="Perner J."/>
            <person name="Kropackova S."/>
            <person name="Kopacek P."/>
            <person name="Ribeiro J.M."/>
        </authorList>
    </citation>
    <scope>NUCLEOTIDE SEQUENCE</scope>
    <source>
        <strain evidence="8">Siblings of single egg batch collected in Ceske Budejovice</strain>
        <tissue evidence="8">Salivary glands</tissue>
    </source>
</reference>
<dbReference type="SUPFAM" id="SSF57667">
    <property type="entry name" value="beta-beta-alpha zinc fingers"/>
    <property type="match status" value="1"/>
</dbReference>
<dbReference type="GO" id="GO:0000981">
    <property type="term" value="F:DNA-binding transcription factor activity, RNA polymerase II-specific"/>
    <property type="evidence" value="ECO:0007669"/>
    <property type="project" value="TreeGrafter"/>
</dbReference>
<dbReference type="Gene3D" id="3.30.160.60">
    <property type="entry name" value="Classic Zinc Finger"/>
    <property type="match status" value="2"/>
</dbReference>
<name>A0A147BG61_IXORI</name>
<dbReference type="GO" id="GO:0008270">
    <property type="term" value="F:zinc ion binding"/>
    <property type="evidence" value="ECO:0007669"/>
    <property type="project" value="UniProtKB-KW"/>
</dbReference>
<feature type="compositionally biased region" description="Basic and acidic residues" evidence="6">
    <location>
        <begin position="642"/>
        <end position="656"/>
    </location>
</feature>
<dbReference type="PROSITE" id="PS00028">
    <property type="entry name" value="ZINC_FINGER_C2H2_1"/>
    <property type="match status" value="5"/>
</dbReference>
<dbReference type="InterPro" id="IPR013087">
    <property type="entry name" value="Znf_C2H2_type"/>
</dbReference>
<dbReference type="InterPro" id="IPR036236">
    <property type="entry name" value="Znf_C2H2_sf"/>
</dbReference>
<feature type="region of interest" description="Disordered" evidence="6">
    <location>
        <begin position="632"/>
        <end position="659"/>
    </location>
</feature>
<protein>
    <recommendedName>
        <fullName evidence="7">C2H2-type domain-containing protein</fullName>
    </recommendedName>
</protein>
<sequence>KMSSLDIVQSLQTKQLMLDLLTTSKLPKTLAAFSRQLEPVKIIHFFKCMEPLCDYSTDDGDLFLAHLAVHPERTFSCSYCGKLIVSESSLVKHMVAVHGSCDFQCPLCFYRSCSKMHVIVHTLVVHRSRLVRWYLCKAVAPSAVEPISQVNLTTKFYRCGEGCSFHCLSPEVFVKHLSEKHSCCQRYTCHLCLGMVESPNSLVQHYAAVHSFHFVQCLHCNFGRETAWDVLVHVAEDHADKPFKVLLRSSEAVEVFKRVQGLSKAPSHAATPSPPVSCPAQPIGTLIETVESASEYQRELPSLVLCGLRECTKTFPTAEVLLSHLTKDHPTELELTCPLCCQLRNVPWEDLCLHIVDAHTELARCPYKKCIFVSKTQQAIDDHIMHVHQSFESDEIEVLGKPEEAIPPQGKELPCPEDGADNSNETCVSAQESEETETEKLYTCSMCYQKAMQSQDYFRHMSFGHGVKFFCGHCEKGYKSGKLLLLHHEKHHPGRLASVKSYEHNNFSEVSPSILSGFQEEPQQFVHKKTKTKKRADHSVECNKDSAAKHSTAKDNNRSSKKLANHPADAGNMSMHIFCGHCYKSYKVLKHVISHINTVHPGLPLAIKRMDMAKLEDVANVDELLERSANSGCYQEVPGKNDSVEKKDSPAEDKTDTSPVLRRRKKCRRIVVLSSDSEDDVPEPWQLTISYYGREIEPVDYKNLFVRLPKGDGRIPYCQLAGVLKLQPIVLEKKLRDKW</sequence>
<dbReference type="PANTHER" id="PTHR24408:SF58">
    <property type="entry name" value="TRANSCRIPTION FACTOR (TFIIIA), PUTATIVE (AFU_ORTHOLOGUE AFUA_1G05150)-RELATED"/>
    <property type="match status" value="1"/>
</dbReference>
<dbReference type="PANTHER" id="PTHR24408">
    <property type="entry name" value="ZINC FINGER PROTEIN"/>
    <property type="match status" value="1"/>
</dbReference>
<evidence type="ECO:0000313" key="8">
    <source>
        <dbReference type="EMBL" id="JAR89790.1"/>
    </source>
</evidence>
<accession>A0A147BG61</accession>
<organism evidence="8">
    <name type="scientific">Ixodes ricinus</name>
    <name type="common">Common tick</name>
    <name type="synonym">Acarus ricinus</name>
    <dbReference type="NCBI Taxonomy" id="34613"/>
    <lineage>
        <taxon>Eukaryota</taxon>
        <taxon>Metazoa</taxon>
        <taxon>Ecdysozoa</taxon>
        <taxon>Arthropoda</taxon>
        <taxon>Chelicerata</taxon>
        <taxon>Arachnida</taxon>
        <taxon>Acari</taxon>
        <taxon>Parasitiformes</taxon>
        <taxon>Ixodida</taxon>
        <taxon>Ixodoidea</taxon>
        <taxon>Ixodidae</taxon>
        <taxon>Ixodinae</taxon>
        <taxon>Ixodes</taxon>
    </lineage>
</organism>
<feature type="domain" description="C2H2-type" evidence="7">
    <location>
        <begin position="75"/>
        <end position="98"/>
    </location>
</feature>
<dbReference type="SMART" id="SM00355">
    <property type="entry name" value="ZnF_C2H2"/>
    <property type="match status" value="11"/>
</dbReference>
<feature type="compositionally biased region" description="Basic and acidic residues" evidence="6">
    <location>
        <begin position="537"/>
        <end position="558"/>
    </location>
</feature>
<feature type="region of interest" description="Disordered" evidence="6">
    <location>
        <begin position="529"/>
        <end position="567"/>
    </location>
</feature>
<keyword evidence="3 5" id="KW-0863">Zinc-finger</keyword>
<keyword evidence="4" id="KW-0862">Zinc</keyword>
<dbReference type="GO" id="GO:0005634">
    <property type="term" value="C:nucleus"/>
    <property type="evidence" value="ECO:0007669"/>
    <property type="project" value="TreeGrafter"/>
</dbReference>
<evidence type="ECO:0000256" key="6">
    <source>
        <dbReference type="SAM" id="MobiDB-lite"/>
    </source>
</evidence>
<evidence type="ECO:0000259" key="7">
    <source>
        <dbReference type="PROSITE" id="PS50157"/>
    </source>
</evidence>
<feature type="non-terminal residue" evidence="8">
    <location>
        <position position="1"/>
    </location>
</feature>
<evidence type="ECO:0000256" key="3">
    <source>
        <dbReference type="ARBA" id="ARBA00022771"/>
    </source>
</evidence>
<dbReference type="GO" id="GO:0043565">
    <property type="term" value="F:sequence-specific DNA binding"/>
    <property type="evidence" value="ECO:0007669"/>
    <property type="project" value="TreeGrafter"/>
</dbReference>
<evidence type="ECO:0000256" key="1">
    <source>
        <dbReference type="ARBA" id="ARBA00022723"/>
    </source>
</evidence>
<keyword evidence="2" id="KW-0677">Repeat</keyword>
<evidence type="ECO:0000256" key="2">
    <source>
        <dbReference type="ARBA" id="ARBA00022737"/>
    </source>
</evidence>
<evidence type="ECO:0000256" key="4">
    <source>
        <dbReference type="ARBA" id="ARBA00022833"/>
    </source>
</evidence>
<dbReference type="PROSITE" id="PS50157">
    <property type="entry name" value="ZINC_FINGER_C2H2_2"/>
    <property type="match status" value="1"/>
</dbReference>
<dbReference type="AlphaFoldDB" id="A0A147BG61"/>
<keyword evidence="1" id="KW-0479">Metal-binding</keyword>
<proteinExistence type="predicted"/>